<dbReference type="SUPFAM" id="SSF158446">
    <property type="entry name" value="IVS-encoded protein-like"/>
    <property type="match status" value="1"/>
</dbReference>
<evidence type="ECO:0000259" key="1">
    <source>
        <dbReference type="Pfam" id="PF22296"/>
    </source>
</evidence>
<sequence length="113" mass="13585">MATQELKILQKTYDMILYANICLKQFPKYEKHVLAADIRKSMYRLLSLIITANKKYYKKTTLQEIDIELDVLRTYIRLSMDLKYLPIKKYEIWTKNLNEIGKMLGGWIKYVKK</sequence>
<dbReference type="EMBL" id="CP048617">
    <property type="protein sequence ID" value="QIB26116.1"/>
    <property type="molecule type" value="Genomic_DNA"/>
</dbReference>
<dbReference type="InterPro" id="IPR012657">
    <property type="entry name" value="23S_rRNA-intervening_sequence"/>
</dbReference>
<dbReference type="Gene3D" id="1.20.1440.60">
    <property type="entry name" value="23S rRNA-intervening sequence"/>
    <property type="match status" value="1"/>
</dbReference>
<protein>
    <submittedName>
        <fullName evidence="2">Diversity-generating retroelement protein Avd</fullName>
    </submittedName>
</protein>
<dbReference type="RefSeq" id="WP_163234296.1">
    <property type="nucleotide sequence ID" value="NZ_CP048617.1"/>
</dbReference>
<evidence type="ECO:0000313" key="3">
    <source>
        <dbReference type="Proteomes" id="UP000464452"/>
    </source>
</evidence>
<accession>A0A6P1YDQ1</accession>
<gene>
    <name evidence="2" type="primary">avd</name>
    <name evidence="2" type="ORF">G3A45_01595</name>
</gene>
<dbReference type="NCBIfam" id="NF033474">
    <property type="entry name" value="DivGenRetAVD"/>
    <property type="match status" value="1"/>
</dbReference>
<dbReference type="KEGG" id="cazo:G3A45_01595"/>
<dbReference type="NCBIfam" id="TIGR02436">
    <property type="entry name" value="four helix bundle protein"/>
    <property type="match status" value="1"/>
</dbReference>
<dbReference type="Pfam" id="PF22296">
    <property type="entry name" value="bAvd"/>
    <property type="match status" value="1"/>
</dbReference>
<feature type="domain" description="bAvd-like" evidence="1">
    <location>
        <begin position="8"/>
        <end position="111"/>
    </location>
</feature>
<evidence type="ECO:0000313" key="2">
    <source>
        <dbReference type="EMBL" id="QIB26116.1"/>
    </source>
</evidence>
<organism evidence="2 3">
    <name type="scientific">Caloranaerobacter azorensis</name>
    <dbReference type="NCBI Taxonomy" id="116090"/>
    <lineage>
        <taxon>Bacteria</taxon>
        <taxon>Bacillati</taxon>
        <taxon>Bacillota</taxon>
        <taxon>Tissierellia</taxon>
        <taxon>Tissierellales</taxon>
        <taxon>Thermohalobacteraceae</taxon>
        <taxon>Caloranaerobacter</taxon>
    </lineage>
</organism>
<dbReference type="AlphaFoldDB" id="A0A6P1YDQ1"/>
<reference evidence="2 3" key="1">
    <citation type="submission" date="2020-02" db="EMBL/GenBank/DDBJ databases">
        <title>Thermophilic hydrogen producing bacteria, Caloranaerobacter azorensis.</title>
        <authorList>
            <person name="Baek K."/>
        </authorList>
    </citation>
    <scope>NUCLEOTIDE SEQUENCE [LARGE SCALE GENOMIC DNA]</scope>
    <source>
        <strain evidence="2 3">T3-1</strain>
    </source>
</reference>
<dbReference type="InterPro" id="IPR055360">
    <property type="entry name" value="bAvd"/>
</dbReference>
<dbReference type="CDD" id="cd16376">
    <property type="entry name" value="Avd_like"/>
    <property type="match status" value="1"/>
</dbReference>
<proteinExistence type="predicted"/>
<name>A0A6P1YDQ1_9FIRM</name>
<dbReference type="Proteomes" id="UP000464452">
    <property type="component" value="Chromosome"/>
</dbReference>
<dbReference type="InterPro" id="IPR036583">
    <property type="entry name" value="23S_rRNA_IVS_sf"/>
</dbReference>